<comment type="caution">
    <text evidence="1">The sequence shown here is derived from an EMBL/GenBank/DDBJ whole genome shotgun (WGS) entry which is preliminary data.</text>
</comment>
<keyword evidence="2" id="KW-1185">Reference proteome</keyword>
<dbReference type="EMBL" id="JABFUD020000009">
    <property type="protein sequence ID" value="KAI5075449.1"/>
    <property type="molecule type" value="Genomic_DNA"/>
</dbReference>
<sequence>MDGYRHRRYCTPSHEMLHDASEDNDGTCNSSILRPCYWQFFTSSIHSRPSINPSVLAVVVHPPTSKQLSNRTKCLRIEAVNRDFDCGSFGLWHFAIVTQVRSLTSSMVAIHKMQIGGVERPI</sequence>
<gene>
    <name evidence="1" type="ORF">GOP47_0009525</name>
</gene>
<evidence type="ECO:0000313" key="1">
    <source>
        <dbReference type="EMBL" id="KAI5075449.1"/>
    </source>
</evidence>
<protein>
    <submittedName>
        <fullName evidence="1">Uncharacterized protein</fullName>
    </submittedName>
</protein>
<proteinExistence type="predicted"/>
<organism evidence="1 2">
    <name type="scientific">Adiantum capillus-veneris</name>
    <name type="common">Maidenhair fern</name>
    <dbReference type="NCBI Taxonomy" id="13818"/>
    <lineage>
        <taxon>Eukaryota</taxon>
        <taxon>Viridiplantae</taxon>
        <taxon>Streptophyta</taxon>
        <taxon>Embryophyta</taxon>
        <taxon>Tracheophyta</taxon>
        <taxon>Polypodiopsida</taxon>
        <taxon>Polypodiidae</taxon>
        <taxon>Polypodiales</taxon>
        <taxon>Pteridineae</taxon>
        <taxon>Pteridaceae</taxon>
        <taxon>Vittarioideae</taxon>
        <taxon>Adiantum</taxon>
    </lineage>
</organism>
<accession>A0A9D4UX11</accession>
<reference evidence="1" key="1">
    <citation type="submission" date="2021-01" db="EMBL/GenBank/DDBJ databases">
        <title>Adiantum capillus-veneris genome.</title>
        <authorList>
            <person name="Fang Y."/>
            <person name="Liao Q."/>
        </authorList>
    </citation>
    <scope>NUCLEOTIDE SEQUENCE</scope>
    <source>
        <strain evidence="1">H3</strain>
        <tissue evidence="1">Leaf</tissue>
    </source>
</reference>
<dbReference type="Proteomes" id="UP000886520">
    <property type="component" value="Chromosome 9"/>
</dbReference>
<name>A0A9D4UX11_ADICA</name>
<evidence type="ECO:0000313" key="2">
    <source>
        <dbReference type="Proteomes" id="UP000886520"/>
    </source>
</evidence>
<dbReference type="AlphaFoldDB" id="A0A9D4UX11"/>